<dbReference type="PANTHER" id="PTHR30582">
    <property type="entry name" value="L,D-TRANSPEPTIDASE"/>
    <property type="match status" value="1"/>
</dbReference>
<dbReference type="Proteomes" id="UP000305778">
    <property type="component" value="Unassembled WGS sequence"/>
</dbReference>
<keyword evidence="6 13" id="KW-0573">Peptidoglycan synthesis</keyword>
<evidence type="ECO:0000256" key="10">
    <source>
        <dbReference type="ARBA" id="ARBA00023315"/>
    </source>
</evidence>
<evidence type="ECO:0000256" key="2">
    <source>
        <dbReference type="ARBA" id="ARBA00022475"/>
    </source>
</evidence>
<gene>
    <name evidence="15" type="ORF">FCI23_42785</name>
</gene>
<evidence type="ECO:0000256" key="12">
    <source>
        <dbReference type="ARBA" id="ARBA00060592"/>
    </source>
</evidence>
<dbReference type="SUPFAM" id="SSF141523">
    <property type="entry name" value="L,D-transpeptidase catalytic domain-like"/>
    <property type="match status" value="1"/>
</dbReference>
<feature type="domain" description="L,D-TPase catalytic" evidence="14">
    <location>
        <begin position="269"/>
        <end position="400"/>
    </location>
</feature>
<dbReference type="InterPro" id="IPR005490">
    <property type="entry name" value="LD_TPept_cat_dom"/>
</dbReference>
<keyword evidence="2" id="KW-1003">Cell membrane</keyword>
<dbReference type="GO" id="GO:0016746">
    <property type="term" value="F:acyltransferase activity"/>
    <property type="evidence" value="ECO:0007669"/>
    <property type="project" value="UniProtKB-KW"/>
</dbReference>
<proteinExistence type="predicted"/>
<keyword evidence="10" id="KW-0012">Acyltransferase</keyword>
<keyword evidence="3" id="KW-0808">Transferase</keyword>
<accession>A0A4U0RW69</accession>
<dbReference type="PROSITE" id="PS52029">
    <property type="entry name" value="LD_TPASE"/>
    <property type="match status" value="1"/>
</dbReference>
<dbReference type="FunFam" id="2.40.440.10:FF:000005">
    <property type="entry name" value="L,D-transpeptidase 2"/>
    <property type="match status" value="1"/>
</dbReference>
<keyword evidence="7" id="KW-0472">Membrane</keyword>
<evidence type="ECO:0000256" key="8">
    <source>
        <dbReference type="ARBA" id="ARBA00023139"/>
    </source>
</evidence>
<dbReference type="Gene3D" id="2.40.440.10">
    <property type="entry name" value="L,D-transpeptidase catalytic domain-like"/>
    <property type="match status" value="1"/>
</dbReference>
<evidence type="ECO:0000256" key="1">
    <source>
        <dbReference type="ARBA" id="ARBA00004752"/>
    </source>
</evidence>
<keyword evidence="4" id="KW-0732">Signal</keyword>
<evidence type="ECO:0000256" key="6">
    <source>
        <dbReference type="ARBA" id="ARBA00022984"/>
    </source>
</evidence>
<evidence type="ECO:0000256" key="3">
    <source>
        <dbReference type="ARBA" id="ARBA00022679"/>
    </source>
</evidence>
<feature type="active site" description="Proton donor/acceptor" evidence="13">
    <location>
        <position position="349"/>
    </location>
</feature>
<protein>
    <recommendedName>
        <fullName evidence="14">L,D-TPase catalytic domain-containing protein</fullName>
    </recommendedName>
</protein>
<dbReference type="PANTHER" id="PTHR30582:SF2">
    <property type="entry name" value="L,D-TRANSPEPTIDASE YCIB-RELATED"/>
    <property type="match status" value="1"/>
</dbReference>
<dbReference type="Pfam" id="PF03734">
    <property type="entry name" value="YkuD"/>
    <property type="match status" value="1"/>
</dbReference>
<dbReference type="Gene3D" id="2.60.40.3780">
    <property type="match status" value="1"/>
</dbReference>
<dbReference type="GO" id="GO:0005576">
    <property type="term" value="C:extracellular region"/>
    <property type="evidence" value="ECO:0007669"/>
    <property type="project" value="TreeGrafter"/>
</dbReference>
<dbReference type="GO" id="GO:0071555">
    <property type="term" value="P:cell wall organization"/>
    <property type="evidence" value="ECO:0007669"/>
    <property type="project" value="UniProtKB-UniRule"/>
</dbReference>
<evidence type="ECO:0000313" key="15">
    <source>
        <dbReference type="EMBL" id="TKA00480.1"/>
    </source>
</evidence>
<dbReference type="Gene3D" id="2.60.40.3710">
    <property type="match status" value="1"/>
</dbReference>
<dbReference type="OrthoDB" id="5242354at2"/>
<reference evidence="15 16" key="1">
    <citation type="submission" date="2019-04" db="EMBL/GenBank/DDBJ databases">
        <title>Streptomyces oryziradicis sp. nov., a novel actinomycete isolated from rhizosphere soil of rice (Oryza sativa L.).</title>
        <authorList>
            <person name="Li C."/>
        </authorList>
    </citation>
    <scope>NUCLEOTIDE SEQUENCE [LARGE SCALE GENOMIC DNA]</scope>
    <source>
        <strain evidence="15 16">NEAU-C40</strain>
    </source>
</reference>
<keyword evidence="5 13" id="KW-0133">Cell shape</keyword>
<feature type="active site" description="Nucleophile" evidence="13">
    <location>
        <position position="368"/>
    </location>
</feature>
<evidence type="ECO:0000313" key="16">
    <source>
        <dbReference type="Proteomes" id="UP000305778"/>
    </source>
</evidence>
<dbReference type="AlphaFoldDB" id="A0A4U0RW69"/>
<dbReference type="EMBL" id="SUMC01000085">
    <property type="protein sequence ID" value="TKA00480.1"/>
    <property type="molecule type" value="Genomic_DNA"/>
</dbReference>
<dbReference type="CDD" id="cd16913">
    <property type="entry name" value="YkuD_like"/>
    <property type="match status" value="1"/>
</dbReference>
<dbReference type="UniPathway" id="UPA00219"/>
<evidence type="ECO:0000256" key="4">
    <source>
        <dbReference type="ARBA" id="ARBA00022729"/>
    </source>
</evidence>
<keyword evidence="8" id="KW-0564">Palmitate</keyword>
<dbReference type="GO" id="GO:0008360">
    <property type="term" value="P:regulation of cell shape"/>
    <property type="evidence" value="ECO:0007669"/>
    <property type="project" value="UniProtKB-UniRule"/>
</dbReference>
<dbReference type="Pfam" id="PF17964">
    <property type="entry name" value="Big_10"/>
    <property type="match status" value="1"/>
</dbReference>
<evidence type="ECO:0000259" key="14">
    <source>
        <dbReference type="PROSITE" id="PS52029"/>
    </source>
</evidence>
<sequence length="429" mass="44593">MEILVKPSDHGIAADTARPHITRRRGLAAIAAMAAGGAVLTACSGGKSSSGSSTGAGASAKASAAEAAAKDTSDANVKITPGDNTANASIHTAGQVTVTGGTLVSVVMTTGAGVKVAGTMSSDKTSWKPSAQLDRATKYKIVATAQDAKQRASVANASFTTVSASNSFIGYFTPDGGTTVGVGMPVSFNFDKAITNKKAVQQAITVTSSTGQEVVGHWFSSTRLDFRPDKYWTAGSTVTVKIALDGVEGATGVYGVQSKTVSFKVGRSQISTADDKTKTMTVVRDGKTIRTIPVSLGAPGHTTYNGIMVISEQYQKIRMNSLTVGLGKAYDIKDVPHAQRLSTSGTFVHGNYWRPVSTFGSQDTSHGCVGLHDTKGGNDTSVPGYWFYHQSLIGDVVIVKNSPDKTIQPDNGLNGWNLSWADWQAGSAV</sequence>
<dbReference type="CDD" id="cd13432">
    <property type="entry name" value="LDT_IgD_like_2"/>
    <property type="match status" value="1"/>
</dbReference>
<dbReference type="GO" id="GO:0018104">
    <property type="term" value="P:peptidoglycan-protein cross-linking"/>
    <property type="evidence" value="ECO:0007669"/>
    <property type="project" value="TreeGrafter"/>
</dbReference>
<keyword evidence="9" id="KW-0449">Lipoprotein</keyword>
<evidence type="ECO:0000256" key="5">
    <source>
        <dbReference type="ARBA" id="ARBA00022960"/>
    </source>
</evidence>
<comment type="pathway">
    <text evidence="12">Glycan biosynthesis.</text>
</comment>
<keyword evidence="16" id="KW-1185">Reference proteome</keyword>
<dbReference type="InterPro" id="IPR041280">
    <property type="entry name" value="Big_10"/>
</dbReference>
<keyword evidence="11 13" id="KW-0961">Cell wall biogenesis/degradation</keyword>
<evidence type="ECO:0000256" key="7">
    <source>
        <dbReference type="ARBA" id="ARBA00023136"/>
    </source>
</evidence>
<evidence type="ECO:0000256" key="13">
    <source>
        <dbReference type="PROSITE-ProRule" id="PRU01373"/>
    </source>
</evidence>
<organism evidence="15 16">
    <name type="scientific">Actinacidiphila oryziradicis</name>
    <dbReference type="NCBI Taxonomy" id="2571141"/>
    <lineage>
        <taxon>Bacteria</taxon>
        <taxon>Bacillati</taxon>
        <taxon>Actinomycetota</taxon>
        <taxon>Actinomycetes</taxon>
        <taxon>Kitasatosporales</taxon>
        <taxon>Streptomycetaceae</taxon>
        <taxon>Actinacidiphila</taxon>
    </lineage>
</organism>
<dbReference type="InterPro" id="IPR050979">
    <property type="entry name" value="LD-transpeptidase"/>
</dbReference>
<comment type="pathway">
    <text evidence="1 13">Cell wall biogenesis; peptidoglycan biosynthesis.</text>
</comment>
<comment type="caution">
    <text evidence="15">The sequence shown here is derived from an EMBL/GenBank/DDBJ whole genome shotgun (WGS) entry which is preliminary data.</text>
</comment>
<dbReference type="GO" id="GO:0071972">
    <property type="term" value="F:peptidoglycan L,D-transpeptidase activity"/>
    <property type="evidence" value="ECO:0007669"/>
    <property type="project" value="TreeGrafter"/>
</dbReference>
<dbReference type="InterPro" id="IPR038063">
    <property type="entry name" value="Transpep_catalytic_dom"/>
</dbReference>
<evidence type="ECO:0000256" key="9">
    <source>
        <dbReference type="ARBA" id="ARBA00023288"/>
    </source>
</evidence>
<evidence type="ECO:0000256" key="11">
    <source>
        <dbReference type="ARBA" id="ARBA00023316"/>
    </source>
</evidence>
<name>A0A4U0RW69_9ACTN</name>